<proteinExistence type="predicted"/>
<evidence type="ECO:0000313" key="2">
    <source>
        <dbReference type="EMBL" id="GLS26369.1"/>
    </source>
</evidence>
<reference evidence="2 3" key="1">
    <citation type="journal article" date="2014" name="Int. J. Syst. Evol. Microbiol.">
        <title>Complete genome sequence of Corynebacterium casei LMG S-19264T (=DSM 44701T), isolated from a smear-ripened cheese.</title>
        <authorList>
            <consortium name="US DOE Joint Genome Institute (JGI-PGF)"/>
            <person name="Walter F."/>
            <person name="Albersmeier A."/>
            <person name="Kalinowski J."/>
            <person name="Ruckert C."/>
        </authorList>
    </citation>
    <scope>NUCLEOTIDE SEQUENCE [LARGE SCALE GENOMIC DNA]</scope>
    <source>
        <strain evidence="2 3">NBRC 110095</strain>
    </source>
</reference>
<gene>
    <name evidence="2" type="ORF">GCM10007877_20840</name>
</gene>
<dbReference type="Proteomes" id="UP001156870">
    <property type="component" value="Unassembled WGS sequence"/>
</dbReference>
<dbReference type="EMBL" id="BSPD01000045">
    <property type="protein sequence ID" value="GLS26369.1"/>
    <property type="molecule type" value="Genomic_DNA"/>
</dbReference>
<keyword evidence="1" id="KW-0472">Membrane</keyword>
<sequence length="164" mass="18350">MLGNKHLTMAFLIAPVLGIMGWYAVDYFVAPPPQKAQSGEAYELMAHSKCRYTSGVCLLENGDIKVSLRPTNEKKHLVLEGLLPIEGARIQWLHKTGEPIDEAVFIPLSKNEYTDDSEEGVVKYVAELPSGANDAQAFRFAMTIAGTHYYAESTTLFMERQYFQ</sequence>
<keyword evidence="1" id="KW-1133">Transmembrane helix</keyword>
<protein>
    <submittedName>
        <fullName evidence="2">Uncharacterized protein</fullName>
    </submittedName>
</protein>
<organism evidence="2 3">
    <name type="scientific">Marinibactrum halimedae</name>
    <dbReference type="NCBI Taxonomy" id="1444977"/>
    <lineage>
        <taxon>Bacteria</taxon>
        <taxon>Pseudomonadati</taxon>
        <taxon>Pseudomonadota</taxon>
        <taxon>Gammaproteobacteria</taxon>
        <taxon>Cellvibrionales</taxon>
        <taxon>Cellvibrionaceae</taxon>
        <taxon>Marinibactrum</taxon>
    </lineage>
</organism>
<evidence type="ECO:0000313" key="3">
    <source>
        <dbReference type="Proteomes" id="UP001156870"/>
    </source>
</evidence>
<dbReference type="AlphaFoldDB" id="A0AA37T3G3"/>
<evidence type="ECO:0000256" key="1">
    <source>
        <dbReference type="SAM" id="Phobius"/>
    </source>
</evidence>
<comment type="caution">
    <text evidence="2">The sequence shown here is derived from an EMBL/GenBank/DDBJ whole genome shotgun (WGS) entry which is preliminary data.</text>
</comment>
<name>A0AA37T3G3_9GAMM</name>
<accession>A0AA37T3G3</accession>
<keyword evidence="1" id="KW-0812">Transmembrane</keyword>
<feature type="transmembrane region" description="Helical" evidence="1">
    <location>
        <begin position="7"/>
        <end position="25"/>
    </location>
</feature>
<dbReference type="RefSeq" id="WP_232594753.1">
    <property type="nucleotide sequence ID" value="NZ_BSPD01000045.1"/>
</dbReference>
<keyword evidence="3" id="KW-1185">Reference proteome</keyword>